<dbReference type="PANTHER" id="PTHR30173">
    <property type="entry name" value="SIGMA 19 FACTOR"/>
    <property type="match status" value="1"/>
</dbReference>
<dbReference type="InterPro" id="IPR013324">
    <property type="entry name" value="RNA_pol_sigma_r3/r4-like"/>
</dbReference>
<dbReference type="Gene3D" id="1.10.1740.10">
    <property type="match status" value="1"/>
</dbReference>
<dbReference type="InterPro" id="IPR007627">
    <property type="entry name" value="RNA_pol_sigma70_r2"/>
</dbReference>
<accession>A0ABN2CL00</accession>
<dbReference type="SUPFAM" id="SSF88946">
    <property type="entry name" value="Sigma2 domain of RNA polymerase sigma factors"/>
    <property type="match status" value="1"/>
</dbReference>
<dbReference type="PANTHER" id="PTHR30173:SF36">
    <property type="entry name" value="ECF RNA POLYMERASE SIGMA FACTOR SIGJ"/>
    <property type="match status" value="1"/>
</dbReference>
<reference evidence="8 9" key="1">
    <citation type="journal article" date="2019" name="Int. J. Syst. Evol. Microbiol.">
        <title>The Global Catalogue of Microorganisms (GCM) 10K type strain sequencing project: providing services to taxonomists for standard genome sequencing and annotation.</title>
        <authorList>
            <consortium name="The Broad Institute Genomics Platform"/>
            <consortium name="The Broad Institute Genome Sequencing Center for Infectious Disease"/>
            <person name="Wu L."/>
            <person name="Ma J."/>
        </authorList>
    </citation>
    <scope>NUCLEOTIDE SEQUENCE [LARGE SCALE GENOMIC DNA]</scope>
    <source>
        <strain evidence="8 9">JCM 13319</strain>
    </source>
</reference>
<dbReference type="NCBIfam" id="NF007214">
    <property type="entry name" value="PRK09636.1"/>
    <property type="match status" value="1"/>
</dbReference>
<comment type="caution">
    <text evidence="8">The sequence shown here is derived from an EMBL/GenBank/DDBJ whole genome shotgun (WGS) entry which is preliminary data.</text>
</comment>
<dbReference type="SUPFAM" id="SSF88659">
    <property type="entry name" value="Sigma3 and sigma4 domains of RNA polymerase sigma factors"/>
    <property type="match status" value="1"/>
</dbReference>
<dbReference type="Proteomes" id="UP001501791">
    <property type="component" value="Unassembled WGS sequence"/>
</dbReference>
<dbReference type="Gene3D" id="1.10.10.10">
    <property type="entry name" value="Winged helix-like DNA-binding domain superfamily/Winged helix DNA-binding domain"/>
    <property type="match status" value="1"/>
</dbReference>
<evidence type="ECO:0000256" key="1">
    <source>
        <dbReference type="ARBA" id="ARBA00010641"/>
    </source>
</evidence>
<dbReference type="Pfam" id="PF08281">
    <property type="entry name" value="Sigma70_r4_2"/>
    <property type="match status" value="1"/>
</dbReference>
<dbReference type="SUPFAM" id="SSF54427">
    <property type="entry name" value="NTF2-like"/>
    <property type="match status" value="1"/>
</dbReference>
<dbReference type="CDD" id="cd06171">
    <property type="entry name" value="Sigma70_r4"/>
    <property type="match status" value="1"/>
</dbReference>
<dbReference type="InterPro" id="IPR052704">
    <property type="entry name" value="ECF_Sigma-70_Domain"/>
</dbReference>
<proteinExistence type="inferred from homology"/>
<dbReference type="InterPro" id="IPR036388">
    <property type="entry name" value="WH-like_DNA-bd_sf"/>
</dbReference>
<feature type="domain" description="RNA polymerase sigma factor 70 region 4 type 2" evidence="7">
    <location>
        <begin position="116"/>
        <end position="162"/>
    </location>
</feature>
<keyword evidence="3" id="KW-0805">Transcription regulation</keyword>
<comment type="subunit">
    <text evidence="2">Interacts transiently with the RNA polymerase catalytic core formed by RpoA, RpoB, RpoC and RpoZ (2 alpha, 1 beta, 1 beta' and 1 omega subunit) to form the RNA polymerase holoenzyme that can initiate transcription.</text>
</comment>
<name>A0ABN2CL00_9MICO</name>
<keyword evidence="9" id="KW-1185">Reference proteome</keyword>
<sequence length="301" mass="33405">MATEDPCAVEFEAERGRMFGVAYRMVGTASDAEDIVQEAYLRWQRADRGRIREPAAWLAKVVVNLALTHLASARIRRERYVGAWLPEPLLTPDPRLGPAEAAEQRESLALGVLIVLERLTPPERAVYVLREALAYSHREIADVLEITEEYSRQLLRRAREHMRDSSDKTRMNTPEANTRVVVERFVDALRNGDAGTLELLLSKDVTSTADGGGKVAAARRPVMGRSKVLRYLLGLRVHPKAAGVEQMDVVELNGQPGVLVIGTSGSAISVVVPRVNGNQIHEVLLIVNPDKLAHLDRETMR</sequence>
<keyword evidence="4" id="KW-0731">Sigma factor</keyword>
<evidence type="ECO:0000256" key="5">
    <source>
        <dbReference type="ARBA" id="ARBA00023163"/>
    </source>
</evidence>
<keyword evidence="5" id="KW-0804">Transcription</keyword>
<evidence type="ECO:0000313" key="8">
    <source>
        <dbReference type="EMBL" id="GAA1559568.1"/>
    </source>
</evidence>
<dbReference type="RefSeq" id="WP_346037162.1">
    <property type="nucleotide sequence ID" value="NZ_BAAALY010000018.1"/>
</dbReference>
<gene>
    <name evidence="8" type="primary">sigJ_3</name>
    <name evidence="8" type="ORF">GCM10009691_36980</name>
</gene>
<evidence type="ECO:0000256" key="4">
    <source>
        <dbReference type="ARBA" id="ARBA00023082"/>
    </source>
</evidence>
<evidence type="ECO:0000259" key="7">
    <source>
        <dbReference type="Pfam" id="PF08281"/>
    </source>
</evidence>
<dbReference type="InterPro" id="IPR032710">
    <property type="entry name" value="NTF2-like_dom_sf"/>
</dbReference>
<organism evidence="8 9">
    <name type="scientific">Brevibacterium picturae</name>
    <dbReference type="NCBI Taxonomy" id="260553"/>
    <lineage>
        <taxon>Bacteria</taxon>
        <taxon>Bacillati</taxon>
        <taxon>Actinomycetota</taxon>
        <taxon>Actinomycetes</taxon>
        <taxon>Micrococcales</taxon>
        <taxon>Brevibacteriaceae</taxon>
        <taxon>Brevibacterium</taxon>
    </lineage>
</organism>
<dbReference type="Pfam" id="PF04542">
    <property type="entry name" value="Sigma70_r2"/>
    <property type="match status" value="1"/>
</dbReference>
<dbReference type="InterPro" id="IPR013249">
    <property type="entry name" value="RNA_pol_sigma70_r4_t2"/>
</dbReference>
<evidence type="ECO:0000256" key="3">
    <source>
        <dbReference type="ARBA" id="ARBA00023015"/>
    </source>
</evidence>
<evidence type="ECO:0000256" key="2">
    <source>
        <dbReference type="ARBA" id="ARBA00011344"/>
    </source>
</evidence>
<evidence type="ECO:0000259" key="6">
    <source>
        <dbReference type="Pfam" id="PF04542"/>
    </source>
</evidence>
<evidence type="ECO:0000313" key="9">
    <source>
        <dbReference type="Proteomes" id="UP001501791"/>
    </source>
</evidence>
<comment type="similarity">
    <text evidence="1">Belongs to the sigma-70 factor family. ECF subfamily.</text>
</comment>
<feature type="domain" description="RNA polymerase sigma-70 region 2" evidence="6">
    <location>
        <begin position="11"/>
        <end position="74"/>
    </location>
</feature>
<protein>
    <submittedName>
        <fullName evidence="8">RNA polymerase sigma factor SigJ</fullName>
    </submittedName>
</protein>
<dbReference type="EMBL" id="BAAALY010000018">
    <property type="protein sequence ID" value="GAA1559568.1"/>
    <property type="molecule type" value="Genomic_DNA"/>
</dbReference>
<dbReference type="InterPro" id="IPR013325">
    <property type="entry name" value="RNA_pol_sigma_r2"/>
</dbReference>
<dbReference type="NCBIfam" id="TIGR02937">
    <property type="entry name" value="sigma70-ECF"/>
    <property type="match status" value="1"/>
</dbReference>
<dbReference type="InterPro" id="IPR014284">
    <property type="entry name" value="RNA_pol_sigma-70_dom"/>
</dbReference>